<evidence type="ECO:0000313" key="1">
    <source>
        <dbReference type="EMBL" id="KAJ0010448.1"/>
    </source>
</evidence>
<protein>
    <submittedName>
        <fullName evidence="1">Uncharacterized protein</fullName>
    </submittedName>
</protein>
<name>A0ACC0X4V0_9ROSI</name>
<evidence type="ECO:0000313" key="2">
    <source>
        <dbReference type="Proteomes" id="UP001163603"/>
    </source>
</evidence>
<dbReference type="Proteomes" id="UP001163603">
    <property type="component" value="Chromosome 14"/>
</dbReference>
<gene>
    <name evidence="1" type="ORF">Pint_33149</name>
</gene>
<keyword evidence="2" id="KW-1185">Reference proteome</keyword>
<proteinExistence type="predicted"/>
<dbReference type="EMBL" id="CM047749">
    <property type="protein sequence ID" value="KAJ0010448.1"/>
    <property type="molecule type" value="Genomic_DNA"/>
</dbReference>
<reference evidence="2" key="1">
    <citation type="journal article" date="2023" name="G3 (Bethesda)">
        <title>Genome assembly and association tests identify interacting loci associated with vigor, precocity, and sex in interspecific pistachio rootstocks.</title>
        <authorList>
            <person name="Palmer W."/>
            <person name="Jacygrad E."/>
            <person name="Sagayaradj S."/>
            <person name="Cavanaugh K."/>
            <person name="Han R."/>
            <person name="Bertier L."/>
            <person name="Beede B."/>
            <person name="Kafkas S."/>
            <person name="Golino D."/>
            <person name="Preece J."/>
            <person name="Michelmore R."/>
        </authorList>
    </citation>
    <scope>NUCLEOTIDE SEQUENCE [LARGE SCALE GENOMIC DNA]</scope>
</reference>
<organism evidence="1 2">
    <name type="scientific">Pistacia integerrima</name>
    <dbReference type="NCBI Taxonomy" id="434235"/>
    <lineage>
        <taxon>Eukaryota</taxon>
        <taxon>Viridiplantae</taxon>
        <taxon>Streptophyta</taxon>
        <taxon>Embryophyta</taxon>
        <taxon>Tracheophyta</taxon>
        <taxon>Spermatophyta</taxon>
        <taxon>Magnoliopsida</taxon>
        <taxon>eudicotyledons</taxon>
        <taxon>Gunneridae</taxon>
        <taxon>Pentapetalae</taxon>
        <taxon>rosids</taxon>
        <taxon>malvids</taxon>
        <taxon>Sapindales</taxon>
        <taxon>Anacardiaceae</taxon>
        <taxon>Pistacia</taxon>
    </lineage>
</organism>
<sequence length="41" mass="4576">MQRANGSMVPLPLNCWPSFSGNETYVSIEYAASSMFICEML</sequence>
<accession>A0ACC0X4V0</accession>
<comment type="caution">
    <text evidence="1">The sequence shown here is derived from an EMBL/GenBank/DDBJ whole genome shotgun (WGS) entry which is preliminary data.</text>
</comment>